<dbReference type="InterPro" id="IPR002110">
    <property type="entry name" value="Ankyrin_rpt"/>
</dbReference>
<feature type="repeat" description="ANK" evidence="3">
    <location>
        <begin position="77"/>
        <end position="110"/>
    </location>
</feature>
<dbReference type="Pfam" id="PF13637">
    <property type="entry name" value="Ank_4"/>
    <property type="match status" value="1"/>
</dbReference>
<keyword evidence="1" id="KW-0677">Repeat</keyword>
<protein>
    <recommendedName>
        <fullName evidence="6">Ankyrin repeat protein</fullName>
    </recommendedName>
</protein>
<evidence type="ECO:0000313" key="5">
    <source>
        <dbReference type="Proteomes" id="UP001197093"/>
    </source>
</evidence>
<gene>
    <name evidence="4" type="ORF">NEMBOFW57_008524</name>
</gene>
<accession>A0AAD4HZ03</accession>
<dbReference type="SMART" id="SM00248">
    <property type="entry name" value="ANK"/>
    <property type="match status" value="12"/>
</dbReference>
<organism evidence="4 5">
    <name type="scientific">Staphylotrichum longicolle</name>
    <dbReference type="NCBI Taxonomy" id="669026"/>
    <lineage>
        <taxon>Eukaryota</taxon>
        <taxon>Fungi</taxon>
        <taxon>Dikarya</taxon>
        <taxon>Ascomycota</taxon>
        <taxon>Pezizomycotina</taxon>
        <taxon>Sordariomycetes</taxon>
        <taxon>Sordariomycetidae</taxon>
        <taxon>Sordariales</taxon>
        <taxon>Chaetomiaceae</taxon>
        <taxon>Staphylotrichum</taxon>
    </lineage>
</organism>
<dbReference type="Pfam" id="PF00023">
    <property type="entry name" value="Ank"/>
    <property type="match status" value="1"/>
</dbReference>
<evidence type="ECO:0000256" key="2">
    <source>
        <dbReference type="ARBA" id="ARBA00023043"/>
    </source>
</evidence>
<evidence type="ECO:0000256" key="1">
    <source>
        <dbReference type="ARBA" id="ARBA00022737"/>
    </source>
</evidence>
<feature type="repeat" description="ANK" evidence="3">
    <location>
        <begin position="111"/>
        <end position="140"/>
    </location>
</feature>
<dbReference type="PANTHER" id="PTHR24198">
    <property type="entry name" value="ANKYRIN REPEAT AND PROTEIN KINASE DOMAIN-CONTAINING PROTEIN"/>
    <property type="match status" value="1"/>
</dbReference>
<name>A0AAD4HZ03_9PEZI</name>
<comment type="caution">
    <text evidence="4">The sequence shown here is derived from an EMBL/GenBank/DDBJ whole genome shotgun (WGS) entry which is preliminary data.</text>
</comment>
<proteinExistence type="predicted"/>
<dbReference type="AlphaFoldDB" id="A0AAD4HZ03"/>
<dbReference type="Pfam" id="PF12796">
    <property type="entry name" value="Ank_2"/>
    <property type="match status" value="3"/>
</dbReference>
<dbReference type="InterPro" id="IPR036770">
    <property type="entry name" value="Ankyrin_rpt-contain_sf"/>
</dbReference>
<feature type="repeat" description="ANK" evidence="3">
    <location>
        <begin position="222"/>
        <end position="254"/>
    </location>
</feature>
<keyword evidence="5" id="KW-1185">Reference proteome</keyword>
<dbReference type="PANTHER" id="PTHR24198:SF165">
    <property type="entry name" value="ANKYRIN REPEAT-CONTAINING PROTEIN-RELATED"/>
    <property type="match status" value="1"/>
</dbReference>
<reference evidence="4" key="1">
    <citation type="submission" date="2023-02" db="EMBL/GenBank/DDBJ databases">
        <authorList>
            <person name="Palmer J.M."/>
        </authorList>
    </citation>
    <scope>NUCLEOTIDE SEQUENCE</scope>
    <source>
        <strain evidence="4">FW57</strain>
    </source>
</reference>
<keyword evidence="2 3" id="KW-0040">ANK repeat</keyword>
<evidence type="ECO:0008006" key="6">
    <source>
        <dbReference type="Google" id="ProtNLM"/>
    </source>
</evidence>
<dbReference type="PRINTS" id="PR01415">
    <property type="entry name" value="ANKYRIN"/>
</dbReference>
<evidence type="ECO:0000256" key="3">
    <source>
        <dbReference type="PROSITE-ProRule" id="PRU00023"/>
    </source>
</evidence>
<dbReference type="EMBL" id="JAHCVI010000004">
    <property type="protein sequence ID" value="KAG7286218.1"/>
    <property type="molecule type" value="Genomic_DNA"/>
</dbReference>
<dbReference type="Proteomes" id="UP001197093">
    <property type="component" value="Unassembled WGS sequence"/>
</dbReference>
<sequence length="495" mass="53693">MAPRLWKRSHPVHEAVKFGRHDIRRLRQLLESNKVDVNTKDANGATPLHIAVSSKAGEALRLLLAHASIDPNAQDANGKTALHMAISSNCTDNVRKLLEHPLTDVTLSDNEGRSPLHYAVEVASSPTEGEGMLSLLLRHGPVNYEAQDNYQRTALSWALHLGLEAAVVALISDREPVSEVGVSDVDGNTALHKADGRAWDSAVLVRLLAHQDKAVVNAKNRFSETALHIAARADRDTFLGPFISAGADLEARRDSDGATPFHVAVQYGSYEFASGLWSPGMRRLAFAKDFKGNTPLHLAAARGDVRMVASIVGRDGLVAQVNNEQEAAVDVAARHGHAEAVVVLLRAETVESEAVRSKRRDTAFRMLPQIVEGSHVSNLIEWLAWEGLLDDLKSVRAHDDAPLPKQCITFAAERGHAHVVQYLVDEGVDPNTCLHLVGTPLAVAAKHGQVGVLKFLISLEQIKPNLGLQGGDTPLMSAIRSREFQMAFEPTALGR</sequence>
<dbReference type="PROSITE" id="PS50297">
    <property type="entry name" value="ANK_REP_REGION"/>
    <property type="match status" value="2"/>
</dbReference>
<evidence type="ECO:0000313" key="4">
    <source>
        <dbReference type="EMBL" id="KAG7286218.1"/>
    </source>
</evidence>
<feature type="repeat" description="ANK" evidence="3">
    <location>
        <begin position="291"/>
        <end position="323"/>
    </location>
</feature>
<dbReference type="PROSITE" id="PS50088">
    <property type="entry name" value="ANK_REPEAT"/>
    <property type="match status" value="5"/>
</dbReference>
<feature type="repeat" description="ANK" evidence="3">
    <location>
        <begin position="43"/>
        <end position="76"/>
    </location>
</feature>
<dbReference type="Gene3D" id="1.25.40.20">
    <property type="entry name" value="Ankyrin repeat-containing domain"/>
    <property type="match status" value="5"/>
</dbReference>
<dbReference type="SUPFAM" id="SSF48403">
    <property type="entry name" value="Ankyrin repeat"/>
    <property type="match status" value="2"/>
</dbReference>